<feature type="region of interest" description="Disordered" evidence="1">
    <location>
        <begin position="54"/>
        <end position="105"/>
    </location>
</feature>
<feature type="region of interest" description="Disordered" evidence="1">
    <location>
        <begin position="1"/>
        <end position="37"/>
    </location>
</feature>
<evidence type="ECO:0000313" key="4">
    <source>
        <dbReference type="Proteomes" id="UP000811609"/>
    </source>
</evidence>
<gene>
    <name evidence="2" type="ORF">CIPAW_14G065200</name>
    <name evidence="3" type="ORF">I3842_14G067700</name>
</gene>
<protein>
    <submittedName>
        <fullName evidence="2">Uncharacterized protein</fullName>
    </submittedName>
</protein>
<dbReference type="AlphaFoldDB" id="A0A8T1NHG8"/>
<proteinExistence type="predicted"/>
<evidence type="ECO:0000313" key="3">
    <source>
        <dbReference type="EMBL" id="KAG6678184.1"/>
    </source>
</evidence>
<reference evidence="3" key="2">
    <citation type="submission" date="2021-01" db="EMBL/GenBank/DDBJ databases">
        <authorList>
            <person name="Lovell J.T."/>
            <person name="Bentley N."/>
            <person name="Bhattarai G."/>
            <person name="Jenkins J.W."/>
            <person name="Sreedasyam A."/>
            <person name="Alarcon Y."/>
            <person name="Bock C."/>
            <person name="Boston L."/>
            <person name="Carlson J."/>
            <person name="Cervantes K."/>
            <person name="Clermont K."/>
            <person name="Krom N."/>
            <person name="Kubenka K."/>
            <person name="Mamidi S."/>
            <person name="Mattison C."/>
            <person name="Monteros M."/>
            <person name="Pisani C."/>
            <person name="Plott C."/>
            <person name="Rajasekar S."/>
            <person name="Rhein H.S."/>
            <person name="Rohla C."/>
            <person name="Song M."/>
            <person name="Hilaire R.S."/>
            <person name="Shu S."/>
            <person name="Wells L."/>
            <person name="Wang X."/>
            <person name="Webber J."/>
            <person name="Heerema R.J."/>
            <person name="Klein P."/>
            <person name="Conner P."/>
            <person name="Grauke L."/>
            <person name="Grimwood J."/>
            <person name="Schmutz J."/>
            <person name="Randall J.J."/>
        </authorList>
    </citation>
    <scope>NUCLEOTIDE SEQUENCE</scope>
    <source>
        <tissue evidence="3">Leaf</tissue>
    </source>
</reference>
<dbReference type="Proteomes" id="UP000811609">
    <property type="component" value="Chromosome 14"/>
</dbReference>
<feature type="compositionally biased region" description="Low complexity" evidence="1">
    <location>
        <begin position="54"/>
        <end position="63"/>
    </location>
</feature>
<feature type="compositionally biased region" description="Basic and acidic residues" evidence="1">
    <location>
        <begin position="69"/>
        <end position="85"/>
    </location>
</feature>
<dbReference type="EMBL" id="CM031838">
    <property type="protein sequence ID" value="KAG6678184.1"/>
    <property type="molecule type" value="Genomic_DNA"/>
</dbReference>
<dbReference type="PANTHER" id="PTHR33912">
    <property type="entry name" value="OS01G0939400 PROTEIN"/>
    <property type="match status" value="1"/>
</dbReference>
<organism evidence="2 4">
    <name type="scientific">Carya illinoinensis</name>
    <name type="common">Pecan</name>
    <dbReference type="NCBI Taxonomy" id="32201"/>
    <lineage>
        <taxon>Eukaryota</taxon>
        <taxon>Viridiplantae</taxon>
        <taxon>Streptophyta</taxon>
        <taxon>Embryophyta</taxon>
        <taxon>Tracheophyta</taxon>
        <taxon>Spermatophyta</taxon>
        <taxon>Magnoliopsida</taxon>
        <taxon>eudicotyledons</taxon>
        <taxon>Gunneridae</taxon>
        <taxon>Pentapetalae</taxon>
        <taxon>rosids</taxon>
        <taxon>fabids</taxon>
        <taxon>Fagales</taxon>
        <taxon>Juglandaceae</taxon>
        <taxon>Carya</taxon>
    </lineage>
</organism>
<comment type="caution">
    <text evidence="2">The sequence shown here is derived from an EMBL/GenBank/DDBJ whole genome shotgun (WGS) entry which is preliminary data.</text>
</comment>
<keyword evidence="4" id="KW-1185">Reference proteome</keyword>
<feature type="compositionally biased region" description="Basic and acidic residues" evidence="1">
    <location>
        <begin position="1"/>
        <end position="14"/>
    </location>
</feature>
<evidence type="ECO:0000256" key="1">
    <source>
        <dbReference type="SAM" id="MobiDB-lite"/>
    </source>
</evidence>
<dbReference type="Proteomes" id="UP000811246">
    <property type="component" value="Chromosome 14"/>
</dbReference>
<name>A0A8T1NHG8_CARIL</name>
<dbReference type="EMBL" id="CM031822">
    <property type="protein sequence ID" value="KAG6629168.1"/>
    <property type="molecule type" value="Genomic_DNA"/>
</dbReference>
<evidence type="ECO:0000313" key="2">
    <source>
        <dbReference type="EMBL" id="KAG6629168.1"/>
    </source>
</evidence>
<dbReference type="InterPro" id="IPR040381">
    <property type="entry name" value="At4g14450-like"/>
</dbReference>
<sequence length="128" mass="13645">MEENRNVCQKEAKPKGGKPPTRLQKHAPASLQLDKVAPAVDPYAVSGETPKAIPFLSPLVLSPQPLPETVEKRSGESGSDDQKDNGEEEKSEVLSPGGWQHPAAPALADPAALCTSFQSKCLLVDHVQ</sequence>
<reference evidence="2" key="1">
    <citation type="submission" date="2020-12" db="EMBL/GenBank/DDBJ databases">
        <title>WGS assembly of Carya illinoinensis cv. Pawnee.</title>
        <authorList>
            <person name="Platts A."/>
            <person name="Shu S."/>
            <person name="Wright S."/>
            <person name="Barry K."/>
            <person name="Edger P."/>
            <person name="Pires J.C."/>
            <person name="Schmutz J."/>
        </authorList>
    </citation>
    <scope>NUCLEOTIDE SEQUENCE</scope>
    <source>
        <tissue evidence="2">Leaf</tissue>
    </source>
</reference>
<dbReference type="PANTHER" id="PTHR33912:SF5">
    <property type="entry name" value="F22G5.17"/>
    <property type="match status" value="1"/>
</dbReference>
<accession>A0A8T1NHG8</accession>